<evidence type="ECO:0000256" key="1">
    <source>
        <dbReference type="ARBA" id="ARBA00022777"/>
    </source>
</evidence>
<feature type="domain" description="GHMP kinase N-terminal" evidence="2">
    <location>
        <begin position="71"/>
        <end position="132"/>
    </location>
</feature>
<dbReference type="Gene3D" id="3.30.230.10">
    <property type="match status" value="1"/>
</dbReference>
<organism evidence="3 4">
    <name type="scientific">Catenulispora subtropica</name>
    <dbReference type="NCBI Taxonomy" id="450798"/>
    <lineage>
        <taxon>Bacteria</taxon>
        <taxon>Bacillati</taxon>
        <taxon>Actinomycetota</taxon>
        <taxon>Actinomycetes</taxon>
        <taxon>Catenulisporales</taxon>
        <taxon>Catenulisporaceae</taxon>
        <taxon>Catenulispora</taxon>
    </lineage>
</organism>
<dbReference type="InterPro" id="IPR014721">
    <property type="entry name" value="Ribsml_uS5_D2-typ_fold_subgr"/>
</dbReference>
<dbReference type="Proteomes" id="UP001499854">
    <property type="component" value="Unassembled WGS sequence"/>
</dbReference>
<evidence type="ECO:0000313" key="3">
    <source>
        <dbReference type="EMBL" id="GAA2003226.1"/>
    </source>
</evidence>
<dbReference type="EMBL" id="BAAAQM010000077">
    <property type="protein sequence ID" value="GAA2003226.1"/>
    <property type="molecule type" value="Genomic_DNA"/>
</dbReference>
<comment type="caution">
    <text evidence="3">The sequence shown here is derived from an EMBL/GenBank/DDBJ whole genome shotgun (WGS) entry which is preliminary data.</text>
</comment>
<gene>
    <name evidence="3" type="ORF">GCM10009838_81630</name>
</gene>
<evidence type="ECO:0000313" key="4">
    <source>
        <dbReference type="Proteomes" id="UP001499854"/>
    </source>
</evidence>
<accession>A0ABN2TAE6</accession>
<dbReference type="RefSeq" id="WP_344662588.1">
    <property type="nucleotide sequence ID" value="NZ_BAAAQM010000077.1"/>
</dbReference>
<dbReference type="SUPFAM" id="SSF54211">
    <property type="entry name" value="Ribosomal protein S5 domain 2-like"/>
    <property type="match status" value="1"/>
</dbReference>
<proteinExistence type="predicted"/>
<reference evidence="3 4" key="1">
    <citation type="journal article" date="2019" name="Int. J. Syst. Evol. Microbiol.">
        <title>The Global Catalogue of Microorganisms (GCM) 10K type strain sequencing project: providing services to taxonomists for standard genome sequencing and annotation.</title>
        <authorList>
            <consortium name="The Broad Institute Genomics Platform"/>
            <consortium name="The Broad Institute Genome Sequencing Center for Infectious Disease"/>
            <person name="Wu L."/>
            <person name="Ma J."/>
        </authorList>
    </citation>
    <scope>NUCLEOTIDE SEQUENCE [LARGE SCALE GENOMIC DNA]</scope>
    <source>
        <strain evidence="3 4">JCM 16013</strain>
    </source>
</reference>
<dbReference type="PIRSF" id="PIRSF033887">
    <property type="entry name" value="PduX"/>
    <property type="match status" value="1"/>
</dbReference>
<sequence>MGNTRPDAAYEAATAFGTFGELLQGALSDGTDFLVTMPIARWSTARFRYDPHAPDVRVRPASRVKSKLLAEALLAGHGLPGGGLLHLHSDLPVGKGLASSSADLVATARAVARAVGVAADPATIEALIRPIEPSDGVMYPGSVAFHHRQVRLRARLGHLPPMTVVGVDEGGEIETVGFNRRPKDFSDHDKHVYEHLLDVLGTAIREGDAATVGQVATHSARMNQRLCPKRLLDDMIAVCRDVQGLGVVAAHSGTVLGVLLDAAAPDHAWQLERARKAAAELTGTAWVDHTLPGGDGEPKALRCPGAGWCTAEMAQAQV</sequence>
<keyword evidence="1 3" id="KW-0418">Kinase</keyword>
<name>A0ABN2TAE6_9ACTN</name>
<dbReference type="InterPro" id="IPR006204">
    <property type="entry name" value="GHMP_kinase_N_dom"/>
</dbReference>
<keyword evidence="1 3" id="KW-0808">Transferase</keyword>
<dbReference type="GO" id="GO:0016301">
    <property type="term" value="F:kinase activity"/>
    <property type="evidence" value="ECO:0007669"/>
    <property type="project" value="UniProtKB-KW"/>
</dbReference>
<dbReference type="InterPro" id="IPR012363">
    <property type="entry name" value="PduX"/>
</dbReference>
<protein>
    <submittedName>
        <fullName evidence="3">Kinase</fullName>
    </submittedName>
</protein>
<dbReference type="InterPro" id="IPR020568">
    <property type="entry name" value="Ribosomal_Su5_D2-typ_SF"/>
</dbReference>
<keyword evidence="4" id="KW-1185">Reference proteome</keyword>
<dbReference type="Pfam" id="PF00288">
    <property type="entry name" value="GHMP_kinases_N"/>
    <property type="match status" value="1"/>
</dbReference>
<evidence type="ECO:0000259" key="2">
    <source>
        <dbReference type="Pfam" id="PF00288"/>
    </source>
</evidence>